<name>A0ABR1BE72_POLSC</name>
<dbReference type="PANTHER" id="PTHR16166:SF93">
    <property type="entry name" value="INTERMEMBRANE LIPID TRANSFER PROTEIN VPS13"/>
    <property type="match status" value="1"/>
</dbReference>
<feature type="domain" description="Vacuolar protein sorting-associated protein 13 VPS13 adaptor binding" evidence="7">
    <location>
        <begin position="1892"/>
        <end position="2424"/>
    </location>
</feature>
<evidence type="ECO:0008006" key="11">
    <source>
        <dbReference type="Google" id="ProtNLM"/>
    </source>
</evidence>
<feature type="domain" description="Intermembrane lipid transfer protein VPS13-like C-terminal" evidence="8">
    <location>
        <begin position="3052"/>
        <end position="3170"/>
    </location>
</feature>
<feature type="region of interest" description="Disordered" evidence="4">
    <location>
        <begin position="1690"/>
        <end position="1712"/>
    </location>
</feature>
<evidence type="ECO:0000313" key="9">
    <source>
        <dbReference type="EMBL" id="KAK6641035.1"/>
    </source>
</evidence>
<dbReference type="Pfam" id="PF25036">
    <property type="entry name" value="VPS13_VAB"/>
    <property type="match status" value="1"/>
</dbReference>
<evidence type="ECO:0000256" key="1">
    <source>
        <dbReference type="ARBA" id="ARBA00006545"/>
    </source>
</evidence>
<dbReference type="InterPro" id="IPR056748">
    <property type="entry name" value="VPS13-like_C"/>
</dbReference>
<feature type="compositionally biased region" description="Basic and acidic residues" evidence="4">
    <location>
        <begin position="1610"/>
        <end position="1624"/>
    </location>
</feature>
<feature type="region of interest" description="Disordered" evidence="4">
    <location>
        <begin position="1825"/>
        <end position="1848"/>
    </location>
</feature>
<comment type="similarity">
    <text evidence="1">Belongs to the VPS13 family.</text>
</comment>
<dbReference type="InterPro" id="IPR026854">
    <property type="entry name" value="VPS13_N"/>
</dbReference>
<dbReference type="EMBL" id="JAWJWF010000001">
    <property type="protein sequence ID" value="KAK6641035.1"/>
    <property type="molecule type" value="Genomic_DNA"/>
</dbReference>
<dbReference type="Pfam" id="PF25033">
    <property type="entry name" value="VPS13_M"/>
    <property type="match status" value="1"/>
</dbReference>
<evidence type="ECO:0000259" key="6">
    <source>
        <dbReference type="Pfam" id="PF25033"/>
    </source>
</evidence>
<dbReference type="Pfam" id="PF25037">
    <property type="entry name" value="VPS13_C"/>
    <property type="match status" value="1"/>
</dbReference>
<dbReference type="InterPro" id="IPR026847">
    <property type="entry name" value="VPS13"/>
</dbReference>
<accession>A0ABR1BE72</accession>
<feature type="region of interest" description="Disordered" evidence="4">
    <location>
        <begin position="1610"/>
        <end position="1640"/>
    </location>
</feature>
<dbReference type="InterPro" id="IPR009543">
    <property type="entry name" value="VPS13_VAB"/>
</dbReference>
<keyword evidence="2" id="KW-0813">Transport</keyword>
<dbReference type="InterPro" id="IPR056747">
    <property type="entry name" value="VPS13-like_M"/>
</dbReference>
<evidence type="ECO:0000259" key="7">
    <source>
        <dbReference type="Pfam" id="PF25036"/>
    </source>
</evidence>
<sequence>MKAIISRSTEARVPKLLVDLVVHDIFCSLSRTQLHSIVAVFHGFHQILLRREFLSLRPSRPVSGNVTTWWKYSTEAVLRQRVRPYHWKSIQKHRSHYRQYKDTYKKCILNPGNTELRLDLARIEDNLPLSSIVMAREQGKIEIRNEDPDRIEIIGGEEKWWNLHRCNPITFQVRHSKPRGIWAQLSQSERQKLTDLRKADRNVSPEKAKKYIEHKVNVTIHHLSGSIFIRGVEIASLSLSQFLGNFETRPAANAFKISARAENLSLEGVAADHIMVPLINVLPITGSSTPNFLRIDFEKNPLMVEADYGVMVNLEKLEIIYHEQAFSQFINFFQGVGFNQNFLKSNLLLLWKRMNKLKKLTDTRQLRVDVNMSVKAPYFVIAECGSNQKSGSVMVVDLGKWTFRMDLQPPLCLDDVTQMELEERLYDRLNINLDGFQVLFSDSEKVWRENLTVEASEYHLISKVRGHVVLSDSIKPDYRLLPKSKLNVVVYNLKMNLSDRRMVMLLNFVEGLPLPSSNILTVNPAELVAEFQDDVVVPDSELNLNYIKNLVITSELSRQRTPDNSECEAPHLGSIAGKWSSVDVSDDDVELWARTVDLPGFDDNISPNNIITSLLRVAVGEIVVVMSRSSDAADRPYIMTRISKCRLDTAYMSYGPAVQATIGGFQLIDKLHVGPCGEYLEIVSTQPDVDFISLLYRKVRSDCPDFKTHFHSVEQSLVLDVGVVAVTVHREATLTFTKYLQYLHQKIAHRELMTLAWNWIKPLQEKFQSRDPPIPPGAVKFSYSTHLTEFRLRLCDTELEFLELKMKGFESDCMFKANERMVLRAHLSFISLDDLNQTTNYPKIISVEEDKVLELKYVRHSPRLYNKGLSSEKDDVYTDGSLKLTLERIHLVVVYKMLVDFQHFIEPLISIALIWQITGFLRKSFTSHVNHLRGWNTRLHLSVMLRFPVLLIPQKSESPNLFVLNLGDLSMENFFKGITGCNSKEETVNVIDNILLKLESASLCRATMTLTGRLENQENILEPIHARFDVKRFVGGPVTMLKMDNTNKYREIPLFEIFGNLEPVKISFGQKDLYTFLSVWRDNFGDRRFLESSWWWKSVSPIDGRTPTENDDFFVRKLQVFLSHSDAGRKDTIARFSIDSITIDLYNDIGEDLSSPIRDLNNGLCKLTFWEATVFMEKYYDGNVEMKMALQTCVLEDIRTDPSVVVKKVFHSRQSGVDNFDETISISTPPTVDVTFKQTQTGDRCIDILVEKTRLNLSVSFVAAFAKFAMDSIPIRNNEGGFINHGYVGDFVQQIRASDGLKNLRPPLSNDSTSGYYSSGMSCATDEQNGLSISLQCRKPEVVLFSSGDRKTSAILIRCELLVDWSKHPGRDATVVTMAGLQAWLKSHPHPGSTKHKTSVLLNQCDVELAKNVKSVDEGVSVTVKLSPIDLRLTVASVATISEIIEELRAINFMDDMKNSNNSTQVSFDLEDLWSPKKISSYCDADICVATEPLLPQQSSFPVGRSMESLTVNVAKIKIVLELPQGLQRRPLFLVKSSFKLSAYDWSSSINMRGELQVQAAYFNEELGVWEPFIEPCKDGLSGSLPWQLVFQVFQGKSFPISPNINFQKEHADNKERKVSNHTDEPEDSATSGDDSDQGMTFLKRQNLDNVTEIKRQNFSLSCSDSTDSENEDGGFEKLKKAVGHLFTGGVSDGEVSESADSSAAEEEEVEEQEIVTEEETCSTRSLAMERAVFLKKHSDSIDSGLETEAVERLAIHVLLYSKDKLEITVTPPSMKVLQELSNAFSGNLSLPVASLSNSNTIKNSIGPGTLVTLLTKSDTPLSVARYDRGDSTPSSPGSFHSNESSSPEIESDFDLVEKNPFTEALSPVFQYPRKSIAQLYDRITNNRLLIQVPGFKDLKVVAPNVSSNKLYVLQPSRHQTRYYVVLTTTIEYGFKKFLVRGPLQVQNSTSYAVEVYYKKSVIEAIGEKVVGDVTNPFEDSIRLALIEPDDIFDIPLFVAFHCKLYFVPAHISYQISYTGLSWQDMLSDIGVPKDLCCQSKQEDDPMIFSLRAHCEENIKVSNYQKHLPNCTIHLLPPLTVLNCLPYAIEIKLSNIKYEVRIEAGDKTNVYFVNLQKPQKLTIEIPEYLGLHWTGSFSLATDVEEKIVTMVTEQDTDGGNKQLSLSLSITRSPNIRVQVYSSYWIVNNTGLPLQIRGSMIECIHEWSGEGPLLFGFRKPRRRYVRVRAFSSSWSSAFSLDAPGSSGLVICKDKERKRRYRILVQSHLSQISPKLTKIVTLLPNFIVTNSCRKHLRFMEDNERADLWIDIAPGQCFPFWPETESMRMFVKFRDSKYISQHFPITVPHTTVLRMDKGCGITVEVTGSVNQPFSINFQNYKLGDAPVRIDNQCEDLFLKFHQKESGQVVLLSPYQSLLYTWDDPSKERTLLWNVYNSKGKDFCVPFWKDGFGEERVSFHVVRRGQQVSTETTSNKLSVGRKRQNVKSSSDDYNSSSSSDDSEEGTEKPQLVKKTRRDKIVVYWASYLSDRQRVLLLTQDERLARRIRRTLDAERSHLELFVSMAGVGLSLINKNNHGVPRELSYFSLSDSSAQWEVTVAHKWKTVALELASWMEDKYKQGVPKAQIRDYIHIDFEKMQMTKPFFGEIRRKHRPSVWIQYRRSKHMSLFHFQLHKFQVDNQLHEAEFPTVFCSVSPPNSSSRLNPKPALEIAYLKKYSLTGNDIYKFAKFVVQEHRLQLERPWLSEMCQFCCSWWGEESPSVRIRQDIALVHTPISSIATKNKNPSTHENMFEYLHCSPIKLQVAYSSQDMEQDNKDDFSIPLVDYFLNSLAPSFAQIKQVTVKLLCFEIIGQLCSKNYVWSQAVQHFNSQFWQQIHVFVMGINVLTNPYSQYLDFSDDSHPLFYEPYLENTGVPEEFSNGISIGALGLLGHEAGGRSGSATLFAALLGTALQTLIQTEDTKKAVSSQLESHLPHSIIQSFSNFSAVCSLAVSGVVMKNNSATGPIQGVETFFKGPGKGLVGLMTKPSSGVFNCLSMITDGIKRATEMGGSVTCRVKPPRYVNSILGLKPYCDYEARGLALLKLLCKGLYSNDVYWAHAVLPPESKTTLLITLQHIFLIGKYKCWGPYELIWELRMDDLMAVPTVQDDKLIFSFKQEESSPSEWNEEKSVVCTDKSLLQWLKIQIESALVLGMEDKQCA</sequence>
<keyword evidence="10" id="KW-1185">Reference proteome</keyword>
<evidence type="ECO:0000256" key="3">
    <source>
        <dbReference type="ARBA" id="ARBA00023055"/>
    </source>
</evidence>
<feature type="domain" description="Chorein N-terminal" evidence="5">
    <location>
        <begin position="10"/>
        <end position="511"/>
    </location>
</feature>
<gene>
    <name evidence="9" type="ORF">RUM44_012734</name>
</gene>
<dbReference type="Proteomes" id="UP001359485">
    <property type="component" value="Unassembled WGS sequence"/>
</dbReference>
<evidence type="ECO:0000259" key="8">
    <source>
        <dbReference type="Pfam" id="PF25037"/>
    </source>
</evidence>
<proteinExistence type="inferred from homology"/>
<keyword evidence="3" id="KW-0445">Lipid transport</keyword>
<feature type="region of interest" description="Disordered" evidence="4">
    <location>
        <begin position="2466"/>
        <end position="2507"/>
    </location>
</feature>
<feature type="domain" description="VPS13-like middle region" evidence="6">
    <location>
        <begin position="794"/>
        <end position="1593"/>
    </location>
</feature>
<dbReference type="PANTHER" id="PTHR16166">
    <property type="entry name" value="VACUOLAR PROTEIN SORTING-ASSOCIATED PROTEIN VPS13"/>
    <property type="match status" value="1"/>
</dbReference>
<evidence type="ECO:0000256" key="2">
    <source>
        <dbReference type="ARBA" id="ARBA00022448"/>
    </source>
</evidence>
<comment type="caution">
    <text evidence="9">The sequence shown here is derived from an EMBL/GenBank/DDBJ whole genome shotgun (WGS) entry which is preliminary data.</text>
</comment>
<reference evidence="9 10" key="1">
    <citation type="submission" date="2023-09" db="EMBL/GenBank/DDBJ databases">
        <title>Genomes of two closely related lineages of the louse Polyplax serrata with different host specificities.</title>
        <authorList>
            <person name="Martinu J."/>
            <person name="Tarabai H."/>
            <person name="Stefka J."/>
            <person name="Hypsa V."/>
        </authorList>
    </citation>
    <scope>NUCLEOTIDE SEQUENCE [LARGE SCALE GENOMIC DNA]</scope>
    <source>
        <strain evidence="9">98ZLc_SE</strain>
    </source>
</reference>
<dbReference type="Pfam" id="PF12624">
    <property type="entry name" value="VPS13_N"/>
    <property type="match status" value="1"/>
</dbReference>
<evidence type="ECO:0000259" key="5">
    <source>
        <dbReference type="Pfam" id="PF12624"/>
    </source>
</evidence>
<organism evidence="9 10">
    <name type="scientific">Polyplax serrata</name>
    <name type="common">Common mouse louse</name>
    <dbReference type="NCBI Taxonomy" id="468196"/>
    <lineage>
        <taxon>Eukaryota</taxon>
        <taxon>Metazoa</taxon>
        <taxon>Ecdysozoa</taxon>
        <taxon>Arthropoda</taxon>
        <taxon>Hexapoda</taxon>
        <taxon>Insecta</taxon>
        <taxon>Pterygota</taxon>
        <taxon>Neoptera</taxon>
        <taxon>Paraneoptera</taxon>
        <taxon>Psocodea</taxon>
        <taxon>Troctomorpha</taxon>
        <taxon>Phthiraptera</taxon>
        <taxon>Anoplura</taxon>
        <taxon>Polyplacidae</taxon>
        <taxon>Polyplax</taxon>
    </lineage>
</organism>
<evidence type="ECO:0000313" key="10">
    <source>
        <dbReference type="Proteomes" id="UP001359485"/>
    </source>
</evidence>
<evidence type="ECO:0000256" key="4">
    <source>
        <dbReference type="SAM" id="MobiDB-lite"/>
    </source>
</evidence>
<feature type="compositionally biased region" description="Polar residues" evidence="4">
    <location>
        <begin position="1832"/>
        <end position="1848"/>
    </location>
</feature>
<protein>
    <recommendedName>
        <fullName evidence="11">Vacuolar protein sorting-associated protein 13A</fullName>
    </recommendedName>
</protein>